<sequence>MTGQPTPDKTYFFDDGSAVLRVEDTLFKVHRTRLAAASKVFEDMFALPQKVGDGKDCKEPIEGSSEKNPIVVAGDKEAAFRDFLRVLYWQVHETMAFVRGPRTYATSLPMLHVARIAHKYQAVELEKFAISQLSEFLDALADSPAFMLPRAFCAELVEVVHLLAKADRDALEAKVLKALHKLDLAAVLCACEALPVANQALEGQAYWEALRRHCAPWHNFTPAQQVRLLVGYHALSQEWHSLAMAPAQMAWTCKTLQQAWADAAFAPAVQAHAPDDLLGRIDTMRPLLVAAIEKDKCVPECGSWKTALDFLAARRSFVAKRLHGFFVQAAAETAIVKNL</sequence>
<organism evidence="2 3">
    <name type="scientific">Auricularia subglabra (strain TFB-10046 / SS5)</name>
    <name type="common">White-rot fungus</name>
    <name type="synonym">Auricularia delicata (strain TFB10046)</name>
    <dbReference type="NCBI Taxonomy" id="717982"/>
    <lineage>
        <taxon>Eukaryota</taxon>
        <taxon>Fungi</taxon>
        <taxon>Dikarya</taxon>
        <taxon>Basidiomycota</taxon>
        <taxon>Agaricomycotina</taxon>
        <taxon>Agaricomycetes</taxon>
        <taxon>Auriculariales</taxon>
        <taxon>Auriculariaceae</taxon>
        <taxon>Auricularia</taxon>
    </lineage>
</organism>
<evidence type="ECO:0000313" key="3">
    <source>
        <dbReference type="Proteomes" id="UP000006514"/>
    </source>
</evidence>
<dbReference type="KEGG" id="adl:AURDEDRAFT_186568"/>
<dbReference type="PROSITE" id="PS50097">
    <property type="entry name" value="BTB"/>
    <property type="match status" value="1"/>
</dbReference>
<gene>
    <name evidence="2" type="ORF">AURDEDRAFT_186568</name>
</gene>
<dbReference type="InParanoid" id="J0WXD3"/>
<feature type="domain" description="BTB" evidence="1">
    <location>
        <begin position="16"/>
        <end position="88"/>
    </location>
</feature>
<dbReference type="AlphaFoldDB" id="J0WXD3"/>
<protein>
    <recommendedName>
        <fullName evidence="1">BTB domain-containing protein</fullName>
    </recommendedName>
</protein>
<dbReference type="InterPro" id="IPR000210">
    <property type="entry name" value="BTB/POZ_dom"/>
</dbReference>
<dbReference type="OrthoDB" id="3157337at2759"/>
<proteinExistence type="predicted"/>
<dbReference type="CDD" id="cd18186">
    <property type="entry name" value="BTB_POZ_ZBTB_KLHL-like"/>
    <property type="match status" value="1"/>
</dbReference>
<reference evidence="3" key="1">
    <citation type="journal article" date="2012" name="Science">
        <title>The Paleozoic origin of enzymatic lignin decomposition reconstructed from 31 fungal genomes.</title>
        <authorList>
            <person name="Floudas D."/>
            <person name="Binder M."/>
            <person name="Riley R."/>
            <person name="Barry K."/>
            <person name="Blanchette R.A."/>
            <person name="Henrissat B."/>
            <person name="Martinez A.T."/>
            <person name="Otillar R."/>
            <person name="Spatafora J.W."/>
            <person name="Yadav J.S."/>
            <person name="Aerts A."/>
            <person name="Benoit I."/>
            <person name="Boyd A."/>
            <person name="Carlson A."/>
            <person name="Copeland A."/>
            <person name="Coutinho P.M."/>
            <person name="de Vries R.P."/>
            <person name="Ferreira P."/>
            <person name="Findley K."/>
            <person name="Foster B."/>
            <person name="Gaskell J."/>
            <person name="Glotzer D."/>
            <person name="Gorecki P."/>
            <person name="Heitman J."/>
            <person name="Hesse C."/>
            <person name="Hori C."/>
            <person name="Igarashi K."/>
            <person name="Jurgens J.A."/>
            <person name="Kallen N."/>
            <person name="Kersten P."/>
            <person name="Kohler A."/>
            <person name="Kuees U."/>
            <person name="Kumar T.K.A."/>
            <person name="Kuo A."/>
            <person name="LaButti K."/>
            <person name="Larrondo L.F."/>
            <person name="Lindquist E."/>
            <person name="Ling A."/>
            <person name="Lombard V."/>
            <person name="Lucas S."/>
            <person name="Lundell T."/>
            <person name="Martin R."/>
            <person name="McLaughlin D.J."/>
            <person name="Morgenstern I."/>
            <person name="Morin E."/>
            <person name="Murat C."/>
            <person name="Nagy L.G."/>
            <person name="Nolan M."/>
            <person name="Ohm R.A."/>
            <person name="Patyshakuliyeva A."/>
            <person name="Rokas A."/>
            <person name="Ruiz-Duenas F.J."/>
            <person name="Sabat G."/>
            <person name="Salamov A."/>
            <person name="Samejima M."/>
            <person name="Schmutz J."/>
            <person name="Slot J.C."/>
            <person name="St John F."/>
            <person name="Stenlid J."/>
            <person name="Sun H."/>
            <person name="Sun S."/>
            <person name="Syed K."/>
            <person name="Tsang A."/>
            <person name="Wiebenga A."/>
            <person name="Young D."/>
            <person name="Pisabarro A."/>
            <person name="Eastwood D.C."/>
            <person name="Martin F."/>
            <person name="Cullen D."/>
            <person name="Grigoriev I.V."/>
            <person name="Hibbett D.S."/>
        </authorList>
    </citation>
    <scope>NUCLEOTIDE SEQUENCE [LARGE SCALE GENOMIC DNA]</scope>
    <source>
        <strain evidence="3">TFB10046</strain>
    </source>
</reference>
<dbReference type="SMART" id="SM00225">
    <property type="entry name" value="BTB"/>
    <property type="match status" value="1"/>
</dbReference>
<keyword evidence="3" id="KW-1185">Reference proteome</keyword>
<accession>J0WXD3</accession>
<dbReference type="Proteomes" id="UP000006514">
    <property type="component" value="Unassembled WGS sequence"/>
</dbReference>
<evidence type="ECO:0000313" key="2">
    <source>
        <dbReference type="EMBL" id="EJD41405.1"/>
    </source>
</evidence>
<dbReference type="Pfam" id="PF00651">
    <property type="entry name" value="BTB"/>
    <property type="match status" value="1"/>
</dbReference>
<dbReference type="Gene3D" id="3.30.710.10">
    <property type="entry name" value="Potassium Channel Kv1.1, Chain A"/>
    <property type="match status" value="1"/>
</dbReference>
<name>J0WXD3_AURST</name>
<dbReference type="SUPFAM" id="SSF54695">
    <property type="entry name" value="POZ domain"/>
    <property type="match status" value="1"/>
</dbReference>
<dbReference type="InterPro" id="IPR011333">
    <property type="entry name" value="SKP1/BTB/POZ_sf"/>
</dbReference>
<dbReference type="EMBL" id="JH687793">
    <property type="protein sequence ID" value="EJD41405.1"/>
    <property type="molecule type" value="Genomic_DNA"/>
</dbReference>
<evidence type="ECO:0000259" key="1">
    <source>
        <dbReference type="PROSITE" id="PS50097"/>
    </source>
</evidence>